<dbReference type="RefSeq" id="WP_151122213.1">
    <property type="nucleotide sequence ID" value="NZ_CP088081.1"/>
</dbReference>
<comment type="caution">
    <text evidence="5">The sequence shown here is derived from an EMBL/GenBank/DDBJ whole genome shotgun (WGS) entry which is preliminary data.</text>
</comment>
<dbReference type="InterPro" id="IPR052336">
    <property type="entry name" value="MlaD_Phospholipid_Transporter"/>
</dbReference>
<evidence type="ECO:0000256" key="2">
    <source>
        <dbReference type="SAM" id="MobiDB-lite"/>
    </source>
</evidence>
<feature type="transmembrane region" description="Helical" evidence="3">
    <location>
        <begin position="12"/>
        <end position="38"/>
    </location>
</feature>
<organism evidence="5 6">
    <name type="scientific">Ideonella dechloratans</name>
    <dbReference type="NCBI Taxonomy" id="36863"/>
    <lineage>
        <taxon>Bacteria</taxon>
        <taxon>Pseudomonadati</taxon>
        <taxon>Pseudomonadota</taxon>
        <taxon>Betaproteobacteria</taxon>
        <taxon>Burkholderiales</taxon>
        <taxon>Sphaerotilaceae</taxon>
        <taxon>Ideonella</taxon>
    </lineage>
</organism>
<feature type="region of interest" description="Disordered" evidence="2">
    <location>
        <begin position="249"/>
        <end position="269"/>
    </location>
</feature>
<evidence type="ECO:0000259" key="4">
    <source>
        <dbReference type="Pfam" id="PF02470"/>
    </source>
</evidence>
<keyword evidence="3" id="KW-0472">Membrane</keyword>
<keyword evidence="3" id="KW-0812">Transmembrane</keyword>
<dbReference type="OrthoDB" id="9806984at2"/>
<dbReference type="Pfam" id="PF02470">
    <property type="entry name" value="MlaD"/>
    <property type="match status" value="1"/>
</dbReference>
<dbReference type="EMBL" id="VZPB01000003">
    <property type="protein sequence ID" value="KAB0584894.1"/>
    <property type="molecule type" value="Genomic_DNA"/>
</dbReference>
<proteinExistence type="predicted"/>
<dbReference type="AlphaFoldDB" id="A0A643FG64"/>
<name>A0A643FG64_IDEDE</name>
<keyword evidence="3" id="KW-1133">Transmembrane helix</keyword>
<keyword evidence="1" id="KW-0175">Coiled coil</keyword>
<evidence type="ECO:0000313" key="5">
    <source>
        <dbReference type="EMBL" id="KAB0584894.1"/>
    </source>
</evidence>
<reference evidence="5 6" key="1">
    <citation type="submission" date="2019-09" db="EMBL/GenBank/DDBJ databases">
        <title>Draft genome sequences of 48 bacterial type strains from the CCUG.</title>
        <authorList>
            <person name="Tunovic T."/>
            <person name="Pineiro-Iglesias B."/>
            <person name="Unosson C."/>
            <person name="Inganas E."/>
            <person name="Ohlen M."/>
            <person name="Cardew S."/>
            <person name="Jensie-Markopoulos S."/>
            <person name="Salva-Serra F."/>
            <person name="Jaen-Luchoro D."/>
            <person name="Karlsson R."/>
            <person name="Svensson-Stadler L."/>
            <person name="Chun J."/>
            <person name="Moore E."/>
        </authorList>
    </citation>
    <scope>NUCLEOTIDE SEQUENCE [LARGE SCALE GENOMIC DNA]</scope>
    <source>
        <strain evidence="5 6">CCUG 30977</strain>
    </source>
</reference>
<feature type="coiled-coil region" evidence="1">
    <location>
        <begin position="271"/>
        <end position="326"/>
    </location>
</feature>
<dbReference type="PANTHER" id="PTHR33371">
    <property type="entry name" value="INTERMEMBRANE PHOSPHOLIPID TRANSPORT SYSTEM BINDING PROTEIN MLAD-RELATED"/>
    <property type="match status" value="1"/>
</dbReference>
<gene>
    <name evidence="5" type="ORF">F7Q92_01695</name>
</gene>
<sequence length="335" mass="36156">MSAAHRKSHPAMLGLFVVTGLIVLFVAVVTLAGGRLLVHKQKVVMHYAGSVYGLQVGAPVVFRGVRLGSVSAIGVAYDADTRNVTIPVTAELDREMVASITGHKADAGGENTLPALVQRGLRAQLATQSLLTGQLYVDLDFRPEKPAHYISDNTQNEIPTIATAFQELRNQVDNLDLRRLVDDVSAIASSTRRMVSGPEANHVLKNLEVATDNLRRVCNTLDKRLNPLLDSAQDTLATTKLSMQRVGEAASSVKGTSQRVGANFGPDSPLMQNLTRSADELSRSAAALRDAVGDDSPMNQNLQRALHDVSQAARELRELANTLDEQPESVIKGRR</sequence>
<evidence type="ECO:0000256" key="1">
    <source>
        <dbReference type="SAM" id="Coils"/>
    </source>
</evidence>
<evidence type="ECO:0000256" key="3">
    <source>
        <dbReference type="SAM" id="Phobius"/>
    </source>
</evidence>
<feature type="domain" description="Mce/MlaD" evidence="4">
    <location>
        <begin position="47"/>
        <end position="141"/>
    </location>
</feature>
<dbReference type="Proteomes" id="UP000430120">
    <property type="component" value="Unassembled WGS sequence"/>
</dbReference>
<evidence type="ECO:0000313" key="6">
    <source>
        <dbReference type="Proteomes" id="UP000430120"/>
    </source>
</evidence>
<keyword evidence="6" id="KW-1185">Reference proteome</keyword>
<accession>A0A643FG64</accession>
<protein>
    <submittedName>
        <fullName evidence="5">MCE family protein</fullName>
    </submittedName>
</protein>
<dbReference type="PANTHER" id="PTHR33371:SF4">
    <property type="entry name" value="INTERMEMBRANE PHOSPHOLIPID TRANSPORT SYSTEM BINDING PROTEIN MLAD"/>
    <property type="match status" value="1"/>
</dbReference>
<dbReference type="InterPro" id="IPR003399">
    <property type="entry name" value="Mce/MlaD"/>
</dbReference>